<reference evidence="2 3" key="1">
    <citation type="submission" date="2016-11" db="EMBL/GenBank/DDBJ databases">
        <authorList>
            <person name="Jaros S."/>
            <person name="Januszkiewicz K."/>
            <person name="Wedrychowicz H."/>
        </authorList>
    </citation>
    <scope>NUCLEOTIDE SEQUENCE [LARGE SCALE GENOMIC DNA]</scope>
    <source>
        <strain evidence="2 3">DSM 21864</strain>
    </source>
</reference>
<proteinExistence type="predicted"/>
<sequence>MKSIHCNNLICFFDKYNGASIYAAINLKPKNIIFISDDEEAILDDFENIKEHLLSKLPLVTVENRILNNVSYKELSDLIISYSKKDTVINLSRGSRLLNLLAFKICEEKGYIAVFSNMDNEVILDLTSKEPTPIEFPLQEMNVEDLIASAGGKILNDNTKFYNDKKINDMMIYIMSNYKMWLNLKYILRNNLYIQYSEFYPLSVTMNTRIIDNFSEYMPFFKKCQELGILKLSKGKHNSLMLEFANHDYKSFLFKAGTWLEIIVYKAVKSINSMEDVRAGVVFLWDSDKEKLKNEADVLATANSQLIYISCKDTQNYDEIALNELEVYAEKIGGEDAIKILVATGPPSKNTTLLRAEEMGIKIIIFHGNQQLLRDSLKAIIN</sequence>
<dbReference type="Proteomes" id="UP000184080">
    <property type="component" value="Unassembled WGS sequence"/>
</dbReference>
<dbReference type="Pfam" id="PF09002">
    <property type="entry name" value="Card1_endonuc"/>
    <property type="match status" value="1"/>
</dbReference>
<dbReference type="RefSeq" id="WP_073008096.1">
    <property type="nucleotide sequence ID" value="NZ_FQZO01000004.1"/>
</dbReference>
<dbReference type="STRING" id="1121298.SAMN05444401_2912"/>
<gene>
    <name evidence="2" type="ORF">SAMN05444401_2912</name>
</gene>
<dbReference type="SUPFAM" id="SSF52980">
    <property type="entry name" value="Restriction endonuclease-like"/>
    <property type="match status" value="1"/>
</dbReference>
<dbReference type="InterPro" id="IPR011856">
    <property type="entry name" value="tRNA_endonuc-like_dom_sf"/>
</dbReference>
<evidence type="ECO:0000259" key="1">
    <source>
        <dbReference type="Pfam" id="PF09002"/>
    </source>
</evidence>
<dbReference type="InterPro" id="IPR015093">
    <property type="entry name" value="Card1_endonucl_dom"/>
</dbReference>
<feature type="domain" description="Card1 endonuclease" evidence="1">
    <location>
        <begin position="254"/>
        <end position="365"/>
    </location>
</feature>
<dbReference type="EMBL" id="FQZO01000004">
    <property type="protein sequence ID" value="SHJ36310.1"/>
    <property type="molecule type" value="Genomic_DNA"/>
</dbReference>
<evidence type="ECO:0000313" key="3">
    <source>
        <dbReference type="Proteomes" id="UP000184080"/>
    </source>
</evidence>
<accession>A0A1M6IPE6</accession>
<dbReference type="InterPro" id="IPR011335">
    <property type="entry name" value="Restrct_endonuc-II-like"/>
</dbReference>
<name>A0A1M6IPE6_9CLOT</name>
<dbReference type="AlphaFoldDB" id="A0A1M6IPE6"/>
<protein>
    <recommendedName>
        <fullName evidence="1">Card1 endonuclease domain-containing protein</fullName>
    </recommendedName>
</protein>
<evidence type="ECO:0000313" key="2">
    <source>
        <dbReference type="EMBL" id="SHJ36310.1"/>
    </source>
</evidence>
<dbReference type="Gene3D" id="3.40.1350.10">
    <property type="match status" value="1"/>
</dbReference>
<organism evidence="2 3">
    <name type="scientific">Clostridium amylolyticum</name>
    <dbReference type="NCBI Taxonomy" id="1121298"/>
    <lineage>
        <taxon>Bacteria</taxon>
        <taxon>Bacillati</taxon>
        <taxon>Bacillota</taxon>
        <taxon>Clostridia</taxon>
        <taxon>Eubacteriales</taxon>
        <taxon>Clostridiaceae</taxon>
        <taxon>Clostridium</taxon>
    </lineage>
</organism>
<keyword evidence="3" id="KW-1185">Reference proteome</keyword>
<dbReference type="GO" id="GO:0003676">
    <property type="term" value="F:nucleic acid binding"/>
    <property type="evidence" value="ECO:0007669"/>
    <property type="project" value="InterPro"/>
</dbReference>